<keyword evidence="4 8" id="KW-0554">One-carbon metabolism</keyword>
<comment type="function">
    <text evidence="7 8">Key enzyme in folate metabolism. Catalyzes an essential reaction for de novo glycine and purine synthesis, and for DNA precursor synthesis.</text>
</comment>
<dbReference type="Gene3D" id="3.40.430.10">
    <property type="entry name" value="Dihydrofolate Reductase, subunit A"/>
    <property type="match status" value="1"/>
</dbReference>
<proteinExistence type="inferred from homology"/>
<dbReference type="InterPro" id="IPR024072">
    <property type="entry name" value="DHFR-like_dom_sf"/>
</dbReference>
<comment type="catalytic activity">
    <reaction evidence="8">
        <text>(6S)-5,6,7,8-tetrahydrofolate + NADP(+) = 7,8-dihydrofolate + NADPH + H(+)</text>
        <dbReference type="Rhea" id="RHEA:15009"/>
        <dbReference type="ChEBI" id="CHEBI:15378"/>
        <dbReference type="ChEBI" id="CHEBI:57451"/>
        <dbReference type="ChEBI" id="CHEBI:57453"/>
        <dbReference type="ChEBI" id="CHEBI:57783"/>
        <dbReference type="ChEBI" id="CHEBI:58349"/>
        <dbReference type="EC" id="1.5.1.3"/>
    </reaction>
</comment>
<dbReference type="Pfam" id="PF00186">
    <property type="entry name" value="DHFR_1"/>
    <property type="match status" value="1"/>
</dbReference>
<accession>A0ABU6K3Y1</accession>
<comment type="caution">
    <text evidence="10">The sequence shown here is derived from an EMBL/GenBank/DDBJ whole genome shotgun (WGS) entry which is preliminary data.</text>
</comment>
<protein>
    <recommendedName>
        <fullName evidence="3 8">Dihydrofolate reductase</fullName>
        <ecNumber evidence="3 8">1.5.1.3</ecNumber>
    </recommendedName>
</protein>
<dbReference type="PROSITE" id="PS51330">
    <property type="entry name" value="DHFR_2"/>
    <property type="match status" value="1"/>
</dbReference>
<dbReference type="InterPro" id="IPR012259">
    <property type="entry name" value="DHFR"/>
</dbReference>
<organism evidence="10 11">
    <name type="scientific">Uliginosibacterium silvisoli</name>
    <dbReference type="NCBI Taxonomy" id="3114758"/>
    <lineage>
        <taxon>Bacteria</taxon>
        <taxon>Pseudomonadati</taxon>
        <taxon>Pseudomonadota</taxon>
        <taxon>Betaproteobacteria</taxon>
        <taxon>Rhodocyclales</taxon>
        <taxon>Zoogloeaceae</taxon>
        <taxon>Uliginosibacterium</taxon>
    </lineage>
</organism>
<dbReference type="PANTHER" id="PTHR48069">
    <property type="entry name" value="DIHYDROFOLATE REDUCTASE"/>
    <property type="match status" value="1"/>
</dbReference>
<dbReference type="Proteomes" id="UP001331561">
    <property type="component" value="Unassembled WGS sequence"/>
</dbReference>
<evidence type="ECO:0000256" key="3">
    <source>
        <dbReference type="ARBA" id="ARBA00012856"/>
    </source>
</evidence>
<evidence type="ECO:0000256" key="7">
    <source>
        <dbReference type="ARBA" id="ARBA00025067"/>
    </source>
</evidence>
<dbReference type="GO" id="GO:0004146">
    <property type="term" value="F:dihydrofolate reductase activity"/>
    <property type="evidence" value="ECO:0007669"/>
    <property type="project" value="UniProtKB-EC"/>
</dbReference>
<comment type="similarity">
    <text evidence="2 8">Belongs to the dihydrofolate reductase family.</text>
</comment>
<evidence type="ECO:0000256" key="5">
    <source>
        <dbReference type="ARBA" id="ARBA00022857"/>
    </source>
</evidence>
<keyword evidence="11" id="KW-1185">Reference proteome</keyword>
<keyword evidence="6 8" id="KW-0560">Oxidoreductase</keyword>
<keyword evidence="5 8" id="KW-0521">NADP</keyword>
<dbReference type="PANTHER" id="PTHR48069:SF3">
    <property type="entry name" value="DIHYDROFOLATE REDUCTASE"/>
    <property type="match status" value="1"/>
</dbReference>
<dbReference type="EC" id="1.5.1.3" evidence="3 8"/>
<dbReference type="PRINTS" id="PR00070">
    <property type="entry name" value="DHFR"/>
</dbReference>
<sequence length="164" mass="18243">MSRPKIALVAAVAENGVIGRNNALLWRLRDDMRHFKSLTLDHAVIMGRKTWESLGRPLPQRRNIVITRNSNYGAPGAEVVHSLEEALARCAGDSTAFIIGGAQIYAEALPIADVLYITDVRCAPEGDASFPPIDHGVWQQAQRKAHKANEFNEHDFDFVTLTRR</sequence>
<evidence type="ECO:0000313" key="10">
    <source>
        <dbReference type="EMBL" id="MEC5386256.1"/>
    </source>
</evidence>
<dbReference type="InterPro" id="IPR001796">
    <property type="entry name" value="DHFR_dom"/>
</dbReference>
<evidence type="ECO:0000256" key="6">
    <source>
        <dbReference type="ARBA" id="ARBA00023002"/>
    </source>
</evidence>
<dbReference type="SUPFAM" id="SSF53597">
    <property type="entry name" value="Dihydrofolate reductase-like"/>
    <property type="match status" value="1"/>
</dbReference>
<reference evidence="10 11" key="1">
    <citation type="submission" date="2024-01" db="EMBL/GenBank/DDBJ databases">
        <title>Uliginosibacterium soil sp. nov.</title>
        <authorList>
            <person name="Lv Y."/>
        </authorList>
    </citation>
    <scope>NUCLEOTIDE SEQUENCE [LARGE SCALE GENOMIC DNA]</scope>
    <source>
        <strain evidence="10 11">H3</strain>
    </source>
</reference>
<evidence type="ECO:0000259" key="9">
    <source>
        <dbReference type="PROSITE" id="PS51330"/>
    </source>
</evidence>
<dbReference type="RefSeq" id="WP_327599228.1">
    <property type="nucleotide sequence ID" value="NZ_JAYXHS010000002.1"/>
</dbReference>
<comment type="pathway">
    <text evidence="1 8">Cofactor biosynthesis; tetrahydrofolate biosynthesis; 5,6,7,8-tetrahydrofolate from 7,8-dihydrofolate: step 1/1.</text>
</comment>
<evidence type="ECO:0000313" key="11">
    <source>
        <dbReference type="Proteomes" id="UP001331561"/>
    </source>
</evidence>
<evidence type="ECO:0000256" key="1">
    <source>
        <dbReference type="ARBA" id="ARBA00004903"/>
    </source>
</evidence>
<gene>
    <name evidence="10" type="ORF">VVD49_11010</name>
</gene>
<feature type="domain" description="DHFR" evidence="9">
    <location>
        <begin position="5"/>
        <end position="163"/>
    </location>
</feature>
<name>A0ABU6K3Y1_9RHOO</name>
<evidence type="ECO:0000256" key="2">
    <source>
        <dbReference type="ARBA" id="ARBA00009539"/>
    </source>
</evidence>
<dbReference type="EMBL" id="JAYXHS010000002">
    <property type="protein sequence ID" value="MEC5386256.1"/>
    <property type="molecule type" value="Genomic_DNA"/>
</dbReference>
<dbReference type="PIRSF" id="PIRSF000194">
    <property type="entry name" value="DHFR"/>
    <property type="match status" value="1"/>
</dbReference>
<evidence type="ECO:0000256" key="8">
    <source>
        <dbReference type="PIRNR" id="PIRNR000194"/>
    </source>
</evidence>
<dbReference type="CDD" id="cd00209">
    <property type="entry name" value="DHFR"/>
    <property type="match status" value="1"/>
</dbReference>
<evidence type="ECO:0000256" key="4">
    <source>
        <dbReference type="ARBA" id="ARBA00022563"/>
    </source>
</evidence>